<gene>
    <name evidence="1" type="ORF">VF724_04910</name>
</gene>
<name>A0ABU5ZFN2_9BACL</name>
<dbReference type="RefSeq" id="WP_371753114.1">
    <property type="nucleotide sequence ID" value="NZ_JAYJLD010000005.1"/>
</dbReference>
<sequence>MKRENTVCVQKVKIGFDFLPEQRRRGETLPLHGISMQHVTSQSVRFFKDYLTERLERIAGMMELLASVHPGWTISGNKIKVVMETDSYDFNDALKLLRDHGYEDDEFSLQVEYERKWGML</sequence>
<proteinExistence type="predicted"/>
<keyword evidence="2" id="KW-1185">Reference proteome</keyword>
<comment type="caution">
    <text evidence="1">The sequence shown here is derived from an EMBL/GenBank/DDBJ whole genome shotgun (WGS) entry which is preliminary data.</text>
</comment>
<protein>
    <recommendedName>
        <fullName evidence="3">Phage protein</fullName>
    </recommendedName>
</protein>
<dbReference type="EMBL" id="JAYJLD010000005">
    <property type="protein sequence ID" value="MEB3100998.1"/>
    <property type="molecule type" value="Genomic_DNA"/>
</dbReference>
<reference evidence="1" key="1">
    <citation type="submission" date="2023-12" db="EMBL/GenBank/DDBJ databases">
        <title>Fervidustalea candida gen. nov., sp. nov., a novel member of the family Paenibacillaceae isolated from a geothermal area.</title>
        <authorList>
            <person name="Li W.-J."/>
            <person name="Jiao J.-Y."/>
            <person name="Chen Y."/>
        </authorList>
    </citation>
    <scope>NUCLEOTIDE SEQUENCE</scope>
    <source>
        <strain evidence="1">SYSU GA230002</strain>
    </source>
</reference>
<evidence type="ECO:0000313" key="2">
    <source>
        <dbReference type="Proteomes" id="UP001310386"/>
    </source>
</evidence>
<dbReference type="Proteomes" id="UP001310386">
    <property type="component" value="Unassembled WGS sequence"/>
</dbReference>
<evidence type="ECO:0008006" key="3">
    <source>
        <dbReference type="Google" id="ProtNLM"/>
    </source>
</evidence>
<organism evidence="1 2">
    <name type="scientific">Ferviditalea candida</name>
    <dbReference type="NCBI Taxonomy" id="3108399"/>
    <lineage>
        <taxon>Bacteria</taxon>
        <taxon>Bacillati</taxon>
        <taxon>Bacillota</taxon>
        <taxon>Bacilli</taxon>
        <taxon>Bacillales</taxon>
        <taxon>Paenibacillaceae</taxon>
        <taxon>Ferviditalea</taxon>
    </lineage>
</organism>
<accession>A0ABU5ZFN2</accession>
<evidence type="ECO:0000313" key="1">
    <source>
        <dbReference type="EMBL" id="MEB3100998.1"/>
    </source>
</evidence>